<dbReference type="Proteomes" id="UP000270094">
    <property type="component" value="Unassembled WGS sequence"/>
</dbReference>
<reference evidence="1 2" key="1">
    <citation type="submission" date="2018-11" db="EMBL/GenBank/DDBJ databases">
        <authorList>
            <consortium name="Pathogen Informatics"/>
        </authorList>
    </citation>
    <scope>NUCLEOTIDE SEQUENCE [LARGE SCALE GENOMIC DNA]</scope>
</reference>
<sequence length="71" mass="8094">MELLTTNDGYVIIQFVFREPLVLLAGPTFSWALGGPKTSNSFSVWEILLEDKLRVTSRFDIQSHPRATVKR</sequence>
<evidence type="ECO:0000313" key="1">
    <source>
        <dbReference type="EMBL" id="VDM80891.1"/>
    </source>
</evidence>
<accession>A0A3P7J6M4</accession>
<dbReference type="AlphaFoldDB" id="A0A3P7J6M4"/>
<name>A0A3P7J6M4_STRVU</name>
<dbReference type="EMBL" id="UYYB01110577">
    <property type="protein sequence ID" value="VDM80891.1"/>
    <property type="molecule type" value="Genomic_DNA"/>
</dbReference>
<proteinExistence type="predicted"/>
<keyword evidence="2" id="KW-1185">Reference proteome</keyword>
<evidence type="ECO:0000313" key="2">
    <source>
        <dbReference type="Proteomes" id="UP000270094"/>
    </source>
</evidence>
<organism evidence="1 2">
    <name type="scientific">Strongylus vulgaris</name>
    <name type="common">Blood worm</name>
    <dbReference type="NCBI Taxonomy" id="40348"/>
    <lineage>
        <taxon>Eukaryota</taxon>
        <taxon>Metazoa</taxon>
        <taxon>Ecdysozoa</taxon>
        <taxon>Nematoda</taxon>
        <taxon>Chromadorea</taxon>
        <taxon>Rhabditida</taxon>
        <taxon>Rhabditina</taxon>
        <taxon>Rhabditomorpha</taxon>
        <taxon>Strongyloidea</taxon>
        <taxon>Strongylidae</taxon>
        <taxon>Strongylus</taxon>
    </lineage>
</organism>
<gene>
    <name evidence="1" type="ORF">SVUK_LOCUS15889</name>
</gene>
<protein>
    <submittedName>
        <fullName evidence="1">Uncharacterized protein</fullName>
    </submittedName>
</protein>